<name>A0A382JNN2_9ZZZZ</name>
<sequence length="32" mass="3614">MELKSSLGPVLCAYLPSAFEYPCDNSQTQRHK</sequence>
<dbReference type="EMBL" id="UINC01075291">
    <property type="protein sequence ID" value="SVC13329.1"/>
    <property type="molecule type" value="Genomic_DNA"/>
</dbReference>
<accession>A0A382JNN2</accession>
<feature type="non-terminal residue" evidence="1">
    <location>
        <position position="32"/>
    </location>
</feature>
<reference evidence="1" key="1">
    <citation type="submission" date="2018-05" db="EMBL/GenBank/DDBJ databases">
        <authorList>
            <person name="Lanie J.A."/>
            <person name="Ng W.-L."/>
            <person name="Kazmierczak K.M."/>
            <person name="Andrzejewski T.M."/>
            <person name="Davidsen T.M."/>
            <person name="Wayne K.J."/>
            <person name="Tettelin H."/>
            <person name="Glass J.I."/>
            <person name="Rusch D."/>
            <person name="Podicherti R."/>
            <person name="Tsui H.-C.T."/>
            <person name="Winkler M.E."/>
        </authorList>
    </citation>
    <scope>NUCLEOTIDE SEQUENCE</scope>
</reference>
<evidence type="ECO:0000313" key="1">
    <source>
        <dbReference type="EMBL" id="SVC13329.1"/>
    </source>
</evidence>
<gene>
    <name evidence="1" type="ORF">METZ01_LOCUS266183</name>
</gene>
<dbReference type="AlphaFoldDB" id="A0A382JNN2"/>
<protein>
    <submittedName>
        <fullName evidence="1">Uncharacterized protein</fullName>
    </submittedName>
</protein>
<organism evidence="1">
    <name type="scientific">marine metagenome</name>
    <dbReference type="NCBI Taxonomy" id="408172"/>
    <lineage>
        <taxon>unclassified sequences</taxon>
        <taxon>metagenomes</taxon>
        <taxon>ecological metagenomes</taxon>
    </lineage>
</organism>
<proteinExistence type="predicted"/>